<evidence type="ECO:0000313" key="2">
    <source>
        <dbReference type="EMBL" id="EDH4585924.1"/>
    </source>
</evidence>
<proteinExistence type="predicted"/>
<protein>
    <recommendedName>
        <fullName evidence="3">Lipoprotein</fullName>
    </recommendedName>
</protein>
<dbReference type="PROSITE" id="PS51257">
    <property type="entry name" value="PROKAR_LIPOPROTEIN"/>
    <property type="match status" value="1"/>
</dbReference>
<evidence type="ECO:0008006" key="3">
    <source>
        <dbReference type="Google" id="ProtNLM"/>
    </source>
</evidence>
<reference evidence="2" key="1">
    <citation type="submission" date="2018-07" db="EMBL/GenBank/DDBJ databases">
        <authorList>
            <consortium name="PulseNet: The National Subtyping Network for Foodborne Disease Surveillance"/>
            <person name="Tarr C.L."/>
            <person name="Trees E."/>
            <person name="Katz L.S."/>
            <person name="Carleton-Romer H.A."/>
            <person name="Stroika S."/>
            <person name="Kucerova Z."/>
            <person name="Roache K.F."/>
            <person name="Sabol A.L."/>
            <person name="Besser J."/>
            <person name="Gerner-Smidt P."/>
        </authorList>
    </citation>
    <scope>NUCLEOTIDE SEQUENCE</scope>
    <source>
        <strain evidence="2">2014K-0489</strain>
        <strain evidence="1">PNUSAS094603</strain>
    </source>
</reference>
<accession>A0A634FAL7</accession>
<gene>
    <name evidence="2" type="ORF">CBX91_18090</name>
    <name evidence="1" type="ORF">FZ370_16895</name>
</gene>
<dbReference type="AlphaFoldDB" id="A0A634FAL7"/>
<dbReference type="EMBL" id="AAMHSF010000012">
    <property type="protein sequence ID" value="EDH4585924.1"/>
    <property type="molecule type" value="Genomic_DNA"/>
</dbReference>
<dbReference type="EMBL" id="AAKAJM010000016">
    <property type="protein sequence ID" value="ECQ3013428.1"/>
    <property type="molecule type" value="Genomic_DNA"/>
</dbReference>
<comment type="caution">
    <text evidence="2">The sequence shown here is derived from an EMBL/GenBank/DDBJ whole genome shotgun (WGS) entry which is preliminary data.</text>
</comment>
<sequence>MKSNIIPLMTSLLSGCSIPPPPSTTALGVLYPPNPIMADGKWHSFPRIDKFSYRYIYPTAQSYPKIIIKENMKEGGYSLTTKFIDCEKPKIAIQEVSVYHKNGMMAYSKQKDTLAWLDVVPDSENELPLVLTCNRLP</sequence>
<evidence type="ECO:0000313" key="1">
    <source>
        <dbReference type="EMBL" id="ECQ3013428.1"/>
    </source>
</evidence>
<organism evidence="2">
    <name type="scientific">Salmonella enterica</name>
    <name type="common">Salmonella choleraesuis</name>
    <dbReference type="NCBI Taxonomy" id="28901"/>
    <lineage>
        <taxon>Bacteria</taxon>
        <taxon>Pseudomonadati</taxon>
        <taxon>Pseudomonadota</taxon>
        <taxon>Gammaproteobacteria</taxon>
        <taxon>Enterobacterales</taxon>
        <taxon>Enterobacteriaceae</taxon>
        <taxon>Salmonella</taxon>
    </lineage>
</organism>
<name>A0A634FAL7_SALER</name>